<accession>A0A1H0DUP7</accession>
<dbReference type="RefSeq" id="WP_090094615.1">
    <property type="nucleotide sequence ID" value="NZ_FNIX01000001.1"/>
</dbReference>
<gene>
    <name evidence="1" type="ORF">SAMN05421507_101127</name>
</gene>
<dbReference type="EMBL" id="FNIX01000001">
    <property type="protein sequence ID" value="SDN73967.1"/>
    <property type="molecule type" value="Genomic_DNA"/>
</dbReference>
<organism evidence="1 2">
    <name type="scientific">Lentzea jiangxiensis</name>
    <dbReference type="NCBI Taxonomy" id="641025"/>
    <lineage>
        <taxon>Bacteria</taxon>
        <taxon>Bacillati</taxon>
        <taxon>Actinomycetota</taxon>
        <taxon>Actinomycetes</taxon>
        <taxon>Pseudonocardiales</taxon>
        <taxon>Pseudonocardiaceae</taxon>
        <taxon>Lentzea</taxon>
    </lineage>
</organism>
<sequence length="139" mass="15629">MTQYSQEMAEYRGEVYFAGAEDADHVWIRKVPGVAYVHAEGFQTYGNREFKTVAVTELDAWYRETCTATWRGQPFNVVVVHDGKAEAGYAGGEYGWAADNGLEGDQYNGYRATLDVGELADVQVDRTDFLARWKEKNPG</sequence>
<keyword evidence="2" id="KW-1185">Reference proteome</keyword>
<dbReference type="Proteomes" id="UP000199691">
    <property type="component" value="Unassembled WGS sequence"/>
</dbReference>
<evidence type="ECO:0000313" key="1">
    <source>
        <dbReference type="EMBL" id="SDN73967.1"/>
    </source>
</evidence>
<dbReference type="OrthoDB" id="3696314at2"/>
<name>A0A1H0DUP7_9PSEU</name>
<reference evidence="2" key="1">
    <citation type="submission" date="2016-10" db="EMBL/GenBank/DDBJ databases">
        <authorList>
            <person name="Varghese N."/>
            <person name="Submissions S."/>
        </authorList>
    </citation>
    <scope>NUCLEOTIDE SEQUENCE [LARGE SCALE GENOMIC DNA]</scope>
    <source>
        <strain evidence="2">CGMCC 4.6609</strain>
    </source>
</reference>
<dbReference type="STRING" id="641025.SAMN05421507_101127"/>
<protein>
    <submittedName>
        <fullName evidence="1">Uncharacterized protein</fullName>
    </submittedName>
</protein>
<dbReference type="AlphaFoldDB" id="A0A1H0DUP7"/>
<proteinExistence type="predicted"/>
<evidence type="ECO:0000313" key="2">
    <source>
        <dbReference type="Proteomes" id="UP000199691"/>
    </source>
</evidence>